<comment type="caution">
    <text evidence="7">The sequence shown here is derived from an EMBL/GenBank/DDBJ whole genome shotgun (WGS) entry which is preliminary data.</text>
</comment>
<evidence type="ECO:0000256" key="3">
    <source>
        <dbReference type="ARBA" id="ARBA00022723"/>
    </source>
</evidence>
<evidence type="ECO:0000256" key="2">
    <source>
        <dbReference type="ARBA" id="ARBA00022505"/>
    </source>
</evidence>
<reference evidence="7 8" key="1">
    <citation type="submission" date="2019-05" db="EMBL/GenBank/DDBJ databases">
        <title>Arcobacter cibarius and Arcobacter thereius providing challenges in identification an antibiotic susceptibility and Quinolone resistance.</title>
        <authorList>
            <person name="Busch A."/>
            <person name="Hanel I."/>
            <person name="Hotzel H."/>
            <person name="Tomaso H."/>
        </authorList>
    </citation>
    <scope>NUCLEOTIDE SEQUENCE [LARGE SCALE GENOMIC DNA]</scope>
    <source>
        <strain evidence="7 8">16CS0831-2</strain>
    </source>
</reference>
<evidence type="ECO:0000256" key="1">
    <source>
        <dbReference type="ARBA" id="ARBA00001924"/>
    </source>
</evidence>
<dbReference type="GO" id="GO:0050310">
    <property type="term" value="F:sulfite dehydrogenase activity"/>
    <property type="evidence" value="ECO:0007669"/>
    <property type="project" value="UniProtKB-EC"/>
</dbReference>
<gene>
    <name evidence="7" type="primary">soxC</name>
    <name evidence="7" type="ORF">FE247_05560</name>
</gene>
<dbReference type="InterPro" id="IPR000572">
    <property type="entry name" value="OxRdtase_Mopterin-bd_dom"/>
</dbReference>
<dbReference type="NCBIfam" id="TIGR04555">
    <property type="entry name" value="sulfite_DH_soxC"/>
    <property type="match status" value="1"/>
</dbReference>
<name>A0ABY2VA54_9BACT</name>
<feature type="domain" description="Moybdenum cofactor oxidoreductase dimerisation" evidence="6">
    <location>
        <begin position="309"/>
        <end position="423"/>
    </location>
</feature>
<comment type="cofactor">
    <cofactor evidence="1">
        <name>Mo-molybdopterin</name>
        <dbReference type="ChEBI" id="CHEBI:71302"/>
    </cofactor>
</comment>
<evidence type="ECO:0000313" key="7">
    <source>
        <dbReference type="EMBL" id="TLS99553.1"/>
    </source>
</evidence>
<keyword evidence="8" id="KW-1185">Reference proteome</keyword>
<dbReference type="InterPro" id="IPR006311">
    <property type="entry name" value="TAT_signal"/>
</dbReference>
<evidence type="ECO:0000259" key="5">
    <source>
        <dbReference type="Pfam" id="PF00174"/>
    </source>
</evidence>
<dbReference type="InterPro" id="IPR030835">
    <property type="entry name" value="Sulfite_DH_SoxC"/>
</dbReference>
<protein>
    <submittedName>
        <fullName evidence="7">Sulfite dehydrogenase</fullName>
        <ecNumber evidence="7">1.8.2.1</ecNumber>
    </submittedName>
</protein>
<dbReference type="PRINTS" id="PR00407">
    <property type="entry name" value="EUMOPTERIN"/>
</dbReference>
<dbReference type="Pfam" id="PF00174">
    <property type="entry name" value="Oxidored_molyb"/>
    <property type="match status" value="1"/>
</dbReference>
<dbReference type="EC" id="1.8.2.1" evidence="7"/>
<evidence type="ECO:0000313" key="8">
    <source>
        <dbReference type="Proteomes" id="UP000305417"/>
    </source>
</evidence>
<dbReference type="Gene3D" id="3.90.420.10">
    <property type="entry name" value="Oxidoreductase, molybdopterin-binding domain"/>
    <property type="match status" value="1"/>
</dbReference>
<dbReference type="SUPFAM" id="SSF56524">
    <property type="entry name" value="Oxidoreductase molybdopterin-binding domain"/>
    <property type="match status" value="1"/>
</dbReference>
<dbReference type="Pfam" id="PF03404">
    <property type="entry name" value="Mo-co_dimer"/>
    <property type="match status" value="1"/>
</dbReference>
<sequence length="444" mass="49763">MDSSKALKTTKDSSIVEATSRRDFFKKTAIYSAGALSAASVLSPVSLKADDKAIINDAPWGQKLGDVVNKNPYGMPSVYEHNNIRRTHDLLSSGDAYASISMCPIHESEGIITPNGLFFTRNHGGTAQIDPNEYRLMIHGKVKREVVLTLEDIKRYPSETRTYFIECPANGSPEWRAPQFNSLQFIKGMMSSAQWTGVMLKTILEDIGLEKDAVWMLAVGSDNASNPRTIPVEKALDDVMVVWGQNGEALRPEQGYPIRLVVPGWEGNLNTKWLNRLEFSDKPWHAKEETSKYTMLQKSGKAIRFFWVNEVNSVITKPCPEKPWTHLKKGDMVEIEGIAWSGHGTIKGVDISFDGGDNWVEAKLKGLVLPKSWTRFSYIYKWDGKPLLLSSRAYDDFGNIQPTIDEETAAVGVESVYHRNAIVTWEITAKGECNNVHIRKHKKA</sequence>
<organism evidence="7 8">
    <name type="scientific">Aliarcobacter cibarius</name>
    <dbReference type="NCBI Taxonomy" id="255507"/>
    <lineage>
        <taxon>Bacteria</taxon>
        <taxon>Pseudomonadati</taxon>
        <taxon>Campylobacterota</taxon>
        <taxon>Epsilonproteobacteria</taxon>
        <taxon>Campylobacterales</taxon>
        <taxon>Arcobacteraceae</taxon>
        <taxon>Aliarcobacter</taxon>
    </lineage>
</organism>
<dbReference type="PANTHER" id="PTHR19372:SF7">
    <property type="entry name" value="SULFITE OXIDASE, MITOCHONDRIAL"/>
    <property type="match status" value="1"/>
</dbReference>
<dbReference type="RefSeq" id="WP_138108748.1">
    <property type="nucleotide sequence ID" value="NZ_VBUC01000010.1"/>
</dbReference>
<dbReference type="Proteomes" id="UP000305417">
    <property type="component" value="Unassembled WGS sequence"/>
</dbReference>
<dbReference type="PANTHER" id="PTHR19372">
    <property type="entry name" value="SULFITE REDUCTASE"/>
    <property type="match status" value="1"/>
</dbReference>
<dbReference type="Gene3D" id="2.60.40.650">
    <property type="match status" value="1"/>
</dbReference>
<dbReference type="InterPro" id="IPR005066">
    <property type="entry name" value="MoCF_OxRdtse_dimer"/>
</dbReference>
<feature type="domain" description="Oxidoreductase molybdopterin-binding" evidence="5">
    <location>
        <begin position="123"/>
        <end position="284"/>
    </location>
</feature>
<keyword evidence="2" id="KW-0500">Molybdenum</keyword>
<proteinExistence type="predicted"/>
<dbReference type="EMBL" id="VBUC01000010">
    <property type="protein sequence ID" value="TLS99553.1"/>
    <property type="molecule type" value="Genomic_DNA"/>
</dbReference>
<dbReference type="InterPro" id="IPR014756">
    <property type="entry name" value="Ig_E-set"/>
</dbReference>
<accession>A0ABY2VA54</accession>
<dbReference type="SUPFAM" id="SSF81296">
    <property type="entry name" value="E set domains"/>
    <property type="match status" value="1"/>
</dbReference>
<dbReference type="PROSITE" id="PS51318">
    <property type="entry name" value="TAT"/>
    <property type="match status" value="1"/>
</dbReference>
<dbReference type="InterPro" id="IPR008335">
    <property type="entry name" value="Mopterin_OxRdtase_euk"/>
</dbReference>
<keyword evidence="4 7" id="KW-0560">Oxidoreductase</keyword>
<keyword evidence="3" id="KW-0479">Metal-binding</keyword>
<dbReference type="InterPro" id="IPR036374">
    <property type="entry name" value="OxRdtase_Mopterin-bd_sf"/>
</dbReference>
<evidence type="ECO:0000259" key="6">
    <source>
        <dbReference type="Pfam" id="PF03404"/>
    </source>
</evidence>
<evidence type="ECO:0000256" key="4">
    <source>
        <dbReference type="ARBA" id="ARBA00023002"/>
    </source>
</evidence>